<organism evidence="1 2">
    <name type="scientific">Candidatus Solincola sediminis</name>
    <dbReference type="NCBI Taxonomy" id="1797199"/>
    <lineage>
        <taxon>Bacteria</taxon>
        <taxon>Bacillati</taxon>
        <taxon>Actinomycetota</taxon>
        <taxon>Candidatus Geothermincolia</taxon>
        <taxon>Candidatus Geothermincolales</taxon>
        <taxon>Candidatus Geothermincolaceae</taxon>
        <taxon>Candidatus Solincola</taxon>
    </lineage>
</organism>
<dbReference type="STRING" id="1797197.A2Y75_03630"/>
<reference evidence="1 2" key="1">
    <citation type="journal article" date="2016" name="Nat. Commun.">
        <title>Thousands of microbial genomes shed light on interconnected biogeochemical processes in an aquifer system.</title>
        <authorList>
            <person name="Anantharaman K."/>
            <person name="Brown C.T."/>
            <person name="Hug L.A."/>
            <person name="Sharon I."/>
            <person name="Castelle C.J."/>
            <person name="Probst A.J."/>
            <person name="Thomas B.C."/>
            <person name="Singh A."/>
            <person name="Wilkins M.J."/>
            <person name="Karaoz U."/>
            <person name="Brodie E.L."/>
            <person name="Williams K.H."/>
            <person name="Hubbard S.S."/>
            <person name="Banfield J.F."/>
        </authorList>
    </citation>
    <scope>NUCLEOTIDE SEQUENCE [LARGE SCALE GENOMIC DNA]</scope>
</reference>
<evidence type="ECO:0000313" key="1">
    <source>
        <dbReference type="EMBL" id="OFW56303.1"/>
    </source>
</evidence>
<gene>
    <name evidence="1" type="ORF">A2Y75_03630</name>
</gene>
<dbReference type="EMBL" id="MELK01000047">
    <property type="protein sequence ID" value="OFW56303.1"/>
    <property type="molecule type" value="Genomic_DNA"/>
</dbReference>
<dbReference type="AlphaFoldDB" id="A0A1F2WHI5"/>
<dbReference type="Proteomes" id="UP000177876">
    <property type="component" value="Unassembled WGS sequence"/>
</dbReference>
<sequence length="83" mass="9771">MVTLVEEPVDVSAVFRSGKLRPMVFNWRNQNYKIHRVLGSYRSMKGRYLEIHYSVMSETPEVYELRFSTDGMSWSLVRVHSEG</sequence>
<comment type="caution">
    <text evidence="1">The sequence shown here is derived from an EMBL/GenBank/DDBJ whole genome shotgun (WGS) entry which is preliminary data.</text>
</comment>
<name>A0A1F2WHI5_9ACTN</name>
<accession>A0A1F2WHI5</accession>
<evidence type="ECO:0000313" key="2">
    <source>
        <dbReference type="Proteomes" id="UP000177876"/>
    </source>
</evidence>
<protein>
    <submittedName>
        <fullName evidence="1">Uncharacterized protein</fullName>
    </submittedName>
</protein>
<proteinExistence type="predicted"/>